<reference evidence="14" key="1">
    <citation type="submission" date="2012-06" db="EMBL/GenBank/DDBJ databases">
        <title>The complete genome of Flexibacter litoralis DSM 6794.</title>
        <authorList>
            <person name="Lucas S."/>
            <person name="Copeland A."/>
            <person name="Lapidus A."/>
            <person name="Glavina del Rio T."/>
            <person name="Dalin E."/>
            <person name="Tice H."/>
            <person name="Bruce D."/>
            <person name="Goodwin L."/>
            <person name="Pitluck S."/>
            <person name="Peters L."/>
            <person name="Ovchinnikova G."/>
            <person name="Lu M."/>
            <person name="Kyrpides N."/>
            <person name="Mavromatis K."/>
            <person name="Ivanova N."/>
            <person name="Brettin T."/>
            <person name="Detter J.C."/>
            <person name="Han C."/>
            <person name="Larimer F."/>
            <person name="Land M."/>
            <person name="Hauser L."/>
            <person name="Markowitz V."/>
            <person name="Cheng J.-F."/>
            <person name="Hugenholtz P."/>
            <person name="Woyke T."/>
            <person name="Wu D."/>
            <person name="Spring S."/>
            <person name="Lang E."/>
            <person name="Kopitz M."/>
            <person name="Brambilla E."/>
            <person name="Klenk H.-P."/>
            <person name="Eisen J.A."/>
        </authorList>
    </citation>
    <scope>NUCLEOTIDE SEQUENCE [LARGE SCALE GENOMIC DNA]</scope>
    <source>
        <strain evidence="14">ATCC 23117 / DSM 6794 / NBRC 15988 / NCIMB 1366 / Sio-4</strain>
    </source>
</reference>
<evidence type="ECO:0000256" key="8">
    <source>
        <dbReference type="ARBA" id="ARBA00022840"/>
    </source>
</evidence>
<dbReference type="FunFam" id="3.40.1160.10:FF:000001">
    <property type="entry name" value="Uridylate kinase"/>
    <property type="match status" value="1"/>
</dbReference>
<dbReference type="InterPro" id="IPR015963">
    <property type="entry name" value="Uridylate_kinase_bac"/>
</dbReference>
<dbReference type="SUPFAM" id="SSF53633">
    <property type="entry name" value="Carbamate kinase-like"/>
    <property type="match status" value="1"/>
</dbReference>
<feature type="binding site" evidence="11">
    <location>
        <position position="60"/>
    </location>
    <ligand>
        <name>UMP</name>
        <dbReference type="ChEBI" id="CHEBI:57865"/>
    </ligand>
</feature>
<dbReference type="eggNOG" id="COG0528">
    <property type="taxonomic scope" value="Bacteria"/>
</dbReference>
<dbReference type="UniPathway" id="UPA00159">
    <property type="reaction ID" value="UER00275"/>
</dbReference>
<feature type="binding site" evidence="11">
    <location>
        <position position="168"/>
    </location>
    <ligand>
        <name>ATP</name>
        <dbReference type="ChEBI" id="CHEBI:30616"/>
    </ligand>
</feature>
<dbReference type="RefSeq" id="WP_014796855.1">
    <property type="nucleotide sequence ID" value="NC_018018.1"/>
</dbReference>
<evidence type="ECO:0000256" key="3">
    <source>
        <dbReference type="ARBA" id="ARBA00007614"/>
    </source>
</evidence>
<dbReference type="NCBIfam" id="TIGR02075">
    <property type="entry name" value="pyrH_bact"/>
    <property type="match status" value="1"/>
</dbReference>
<dbReference type="GO" id="GO:0005737">
    <property type="term" value="C:cytoplasm"/>
    <property type="evidence" value="ECO:0007669"/>
    <property type="project" value="UniProtKB-SubCell"/>
</dbReference>
<dbReference type="Gene3D" id="3.40.1160.10">
    <property type="entry name" value="Acetylglutamate kinase-like"/>
    <property type="match status" value="1"/>
</dbReference>
<organism evidence="13 14">
    <name type="scientific">Bernardetia litoralis (strain ATCC 23117 / DSM 6794 / NBRC 15988 / NCIMB 1366 / Fx l1 / Sio-4)</name>
    <name type="common">Flexibacter litoralis</name>
    <dbReference type="NCBI Taxonomy" id="880071"/>
    <lineage>
        <taxon>Bacteria</taxon>
        <taxon>Pseudomonadati</taxon>
        <taxon>Bacteroidota</taxon>
        <taxon>Cytophagia</taxon>
        <taxon>Cytophagales</taxon>
        <taxon>Bernardetiaceae</taxon>
        <taxon>Bernardetia</taxon>
    </lineage>
</organism>
<feature type="binding site" evidence="11">
    <location>
        <position position="61"/>
    </location>
    <ligand>
        <name>ATP</name>
        <dbReference type="ChEBI" id="CHEBI:30616"/>
    </ligand>
</feature>
<evidence type="ECO:0000313" key="13">
    <source>
        <dbReference type="EMBL" id="AFM03397.1"/>
    </source>
</evidence>
<name>I4AHG2_BERLS</name>
<comment type="subcellular location">
    <subcellularLocation>
        <location evidence="1 11">Cytoplasm</location>
    </subcellularLocation>
</comment>
<evidence type="ECO:0000256" key="2">
    <source>
        <dbReference type="ARBA" id="ARBA00004791"/>
    </source>
</evidence>
<keyword evidence="7 11" id="KW-0418">Kinase</keyword>
<dbReference type="PATRIC" id="fig|880071.3.peg.922"/>
<dbReference type="EMBL" id="CP003345">
    <property type="protein sequence ID" value="AFM03397.1"/>
    <property type="molecule type" value="Genomic_DNA"/>
</dbReference>
<evidence type="ECO:0000256" key="11">
    <source>
        <dbReference type="HAMAP-Rule" id="MF_01220"/>
    </source>
</evidence>
<dbReference type="STRING" id="880071.Fleli_0943"/>
<keyword evidence="14" id="KW-1185">Reference proteome</keyword>
<keyword evidence="4 11" id="KW-0963">Cytoplasm</keyword>
<feature type="binding site" evidence="11">
    <location>
        <position position="80"/>
    </location>
    <ligand>
        <name>UMP</name>
        <dbReference type="ChEBI" id="CHEBI:57865"/>
    </ligand>
</feature>
<keyword evidence="5 11" id="KW-0808">Transferase</keyword>
<feature type="binding site" evidence="11">
    <location>
        <position position="174"/>
    </location>
    <ligand>
        <name>ATP</name>
        <dbReference type="ChEBI" id="CHEBI:30616"/>
    </ligand>
</feature>
<comment type="subunit">
    <text evidence="11">Homohexamer.</text>
</comment>
<protein>
    <recommendedName>
        <fullName evidence="11">Uridylate kinase</fullName>
        <shortName evidence="11">UK</shortName>
        <ecNumber evidence="11">2.7.4.22</ecNumber>
    </recommendedName>
    <alternativeName>
        <fullName evidence="11">Uridine monophosphate kinase</fullName>
        <shortName evidence="11">UMP kinase</shortName>
        <shortName evidence="11">UMPK</shortName>
    </alternativeName>
</protein>
<comment type="pathway">
    <text evidence="2 11">Pyrimidine metabolism; CTP biosynthesis via de novo pathway; UDP from UMP (UMPK route): step 1/1.</text>
</comment>
<accession>I4AHG2</accession>
<dbReference type="PANTHER" id="PTHR42833">
    <property type="entry name" value="URIDYLATE KINASE"/>
    <property type="match status" value="1"/>
</dbReference>
<evidence type="ECO:0000256" key="10">
    <source>
        <dbReference type="ARBA" id="ARBA00047767"/>
    </source>
</evidence>
<keyword evidence="6 11" id="KW-0547">Nucleotide-binding</keyword>
<dbReference type="OrthoDB" id="9807458at2"/>
<dbReference type="EC" id="2.7.4.22" evidence="11"/>
<evidence type="ECO:0000256" key="1">
    <source>
        <dbReference type="ARBA" id="ARBA00004496"/>
    </source>
</evidence>
<evidence type="ECO:0000256" key="6">
    <source>
        <dbReference type="ARBA" id="ARBA00022741"/>
    </source>
</evidence>
<comment type="function">
    <text evidence="11">Catalyzes the reversible phosphorylation of UMP to UDP.</text>
</comment>
<comment type="caution">
    <text evidence="11">Lacks conserved residue(s) required for the propagation of feature annotation.</text>
</comment>
<comment type="activity regulation">
    <text evidence="11">Inhibited by UTP.</text>
</comment>
<feature type="binding site" evidence="11">
    <location>
        <begin position="141"/>
        <end position="148"/>
    </location>
    <ligand>
        <name>UMP</name>
        <dbReference type="ChEBI" id="CHEBI:57865"/>
    </ligand>
</feature>
<evidence type="ECO:0000313" key="14">
    <source>
        <dbReference type="Proteomes" id="UP000006054"/>
    </source>
</evidence>
<dbReference type="Pfam" id="PF00696">
    <property type="entry name" value="AA_kinase"/>
    <property type="match status" value="1"/>
</dbReference>
<feature type="domain" description="Aspartate/glutamate/uridylate kinase" evidence="12">
    <location>
        <begin position="14"/>
        <end position="222"/>
    </location>
</feature>
<dbReference type="KEGG" id="fli:Fleli_0943"/>
<evidence type="ECO:0000256" key="4">
    <source>
        <dbReference type="ARBA" id="ARBA00022490"/>
    </source>
</evidence>
<keyword evidence="9 11" id="KW-0665">Pyrimidine biosynthesis</keyword>
<evidence type="ECO:0000259" key="12">
    <source>
        <dbReference type="Pfam" id="PF00696"/>
    </source>
</evidence>
<sequence precursor="true">MYNTNNASNYRYRRILLKLSGEALMGTQQFGIDAERLEQYALEVKKAVDEGLQVAIVIGGGNIFRGMHSPKIGIDRVQGDYMGMLATSINGMALQSALEQVGVYTRLLSGIKMEQICEPYVRRRAIRHLEKGRVVIFVAGLGSPYFTTDSAASLRAIEIGADVVLKGTRVDGVYSEDPEKNPDAVRYSNLSFQEVYNKGLNIMDMTAFTLCRENNLPIIVFDMNEEGNLLKVVHGDKIGTLITEH</sequence>
<dbReference type="AlphaFoldDB" id="I4AHG2"/>
<dbReference type="GO" id="GO:0044210">
    <property type="term" value="P:'de novo' CTP biosynthetic process"/>
    <property type="evidence" value="ECO:0007669"/>
    <property type="project" value="UniProtKB-UniRule"/>
</dbReference>
<feature type="binding site" evidence="11">
    <location>
        <position position="177"/>
    </location>
    <ligand>
        <name>ATP</name>
        <dbReference type="ChEBI" id="CHEBI:30616"/>
    </ligand>
</feature>
<dbReference type="GO" id="GO:0033862">
    <property type="term" value="F:UMP kinase activity"/>
    <property type="evidence" value="ECO:0007669"/>
    <property type="project" value="UniProtKB-EC"/>
</dbReference>
<dbReference type="Proteomes" id="UP000006054">
    <property type="component" value="Chromosome"/>
</dbReference>
<dbReference type="InterPro" id="IPR011817">
    <property type="entry name" value="Uridylate_kinase"/>
</dbReference>
<proteinExistence type="inferred from homology"/>
<evidence type="ECO:0000256" key="5">
    <source>
        <dbReference type="ARBA" id="ARBA00022679"/>
    </source>
</evidence>
<keyword evidence="8 11" id="KW-0067">ATP-binding</keyword>
<dbReference type="HOGENOM" id="CLU_033861_0_0_10"/>
<comment type="similarity">
    <text evidence="3 11">Belongs to the UMP kinase family.</text>
</comment>
<dbReference type="GO" id="GO:0005524">
    <property type="term" value="F:ATP binding"/>
    <property type="evidence" value="ECO:0007669"/>
    <property type="project" value="UniProtKB-KW"/>
</dbReference>
<dbReference type="InterPro" id="IPR001048">
    <property type="entry name" value="Asp/Glu/Uridylate_kinase"/>
</dbReference>
<dbReference type="HAMAP" id="MF_01220_B">
    <property type="entry name" value="PyrH_B"/>
    <property type="match status" value="1"/>
</dbReference>
<dbReference type="InterPro" id="IPR036393">
    <property type="entry name" value="AceGlu_kinase-like_sf"/>
</dbReference>
<dbReference type="CDD" id="cd04254">
    <property type="entry name" value="AAK_UMPK-PyrH-Ec"/>
    <property type="match status" value="1"/>
</dbReference>
<dbReference type="GO" id="GO:0006225">
    <property type="term" value="P:UDP biosynthetic process"/>
    <property type="evidence" value="ECO:0007669"/>
    <property type="project" value="TreeGrafter"/>
</dbReference>
<dbReference type="PANTHER" id="PTHR42833:SF4">
    <property type="entry name" value="URIDYLATE KINASE PUMPKIN, CHLOROPLASTIC"/>
    <property type="match status" value="1"/>
</dbReference>
<gene>
    <name evidence="11" type="primary">pyrH</name>
    <name evidence="13" type="ordered locus">Fleli_0943</name>
</gene>
<dbReference type="PIRSF" id="PIRSF005650">
    <property type="entry name" value="Uridylate_kin"/>
    <property type="match status" value="1"/>
</dbReference>
<feature type="binding site" evidence="11">
    <location>
        <position position="65"/>
    </location>
    <ligand>
        <name>ATP</name>
        <dbReference type="ChEBI" id="CHEBI:30616"/>
    </ligand>
</feature>
<comment type="catalytic activity">
    <reaction evidence="10 11">
        <text>UMP + ATP = UDP + ADP</text>
        <dbReference type="Rhea" id="RHEA:24400"/>
        <dbReference type="ChEBI" id="CHEBI:30616"/>
        <dbReference type="ChEBI" id="CHEBI:57865"/>
        <dbReference type="ChEBI" id="CHEBI:58223"/>
        <dbReference type="ChEBI" id="CHEBI:456216"/>
        <dbReference type="EC" id="2.7.4.22"/>
    </reaction>
</comment>
<feature type="binding site" evidence="11">
    <location>
        <begin position="18"/>
        <end position="21"/>
    </location>
    <ligand>
        <name>ATP</name>
        <dbReference type="ChEBI" id="CHEBI:30616"/>
    </ligand>
</feature>
<evidence type="ECO:0000256" key="7">
    <source>
        <dbReference type="ARBA" id="ARBA00022777"/>
    </source>
</evidence>
<evidence type="ECO:0000256" key="9">
    <source>
        <dbReference type="ARBA" id="ARBA00022975"/>
    </source>
</evidence>